<organism evidence="1 2">
    <name type="scientific">Rosa chinensis</name>
    <name type="common">China rose</name>
    <dbReference type="NCBI Taxonomy" id="74649"/>
    <lineage>
        <taxon>Eukaryota</taxon>
        <taxon>Viridiplantae</taxon>
        <taxon>Streptophyta</taxon>
        <taxon>Embryophyta</taxon>
        <taxon>Tracheophyta</taxon>
        <taxon>Spermatophyta</taxon>
        <taxon>Magnoliopsida</taxon>
        <taxon>eudicotyledons</taxon>
        <taxon>Gunneridae</taxon>
        <taxon>Pentapetalae</taxon>
        <taxon>rosids</taxon>
        <taxon>fabids</taxon>
        <taxon>Rosales</taxon>
        <taxon>Rosaceae</taxon>
        <taxon>Rosoideae</taxon>
        <taxon>Rosoideae incertae sedis</taxon>
        <taxon>Rosa</taxon>
    </lineage>
</organism>
<evidence type="ECO:0008006" key="3">
    <source>
        <dbReference type="Google" id="ProtNLM"/>
    </source>
</evidence>
<accession>A0A2P6QRS2</accession>
<protein>
    <recommendedName>
        <fullName evidence="3">Small acidic protein</fullName>
    </recommendedName>
</protein>
<evidence type="ECO:0000313" key="2">
    <source>
        <dbReference type="Proteomes" id="UP000238479"/>
    </source>
</evidence>
<name>A0A2P6QRS2_ROSCH</name>
<dbReference type="AlphaFoldDB" id="A0A2P6QRS2"/>
<keyword evidence="2" id="KW-1185">Reference proteome</keyword>
<reference evidence="1 2" key="1">
    <citation type="journal article" date="2018" name="Nat. Genet.">
        <title>The Rosa genome provides new insights in the design of modern roses.</title>
        <authorList>
            <person name="Bendahmane M."/>
        </authorList>
    </citation>
    <scope>NUCLEOTIDE SEQUENCE [LARGE SCALE GENOMIC DNA]</scope>
    <source>
        <strain evidence="2">cv. Old Blush</strain>
    </source>
</reference>
<proteinExistence type="predicted"/>
<dbReference type="Proteomes" id="UP000238479">
    <property type="component" value="Chromosome 4"/>
</dbReference>
<dbReference type="EMBL" id="PDCK01000042">
    <property type="protein sequence ID" value="PRQ36848.1"/>
    <property type="molecule type" value="Genomic_DNA"/>
</dbReference>
<gene>
    <name evidence="1" type="ORF">RchiOBHm_Chr4g0396111</name>
</gene>
<dbReference type="OMA" id="PTAMEFF"/>
<sequence length="99" mass="10919">MSSFTRQKASSPAEIQYARRSAALASARQRRSTAATMRPTAMEFFSDMDDQGSTMAMDVDDIDALEIFGGDGVIGENKLADLDFFNSFPDDFDESDMIN</sequence>
<comment type="caution">
    <text evidence="1">The sequence shown here is derived from an EMBL/GenBank/DDBJ whole genome shotgun (WGS) entry which is preliminary data.</text>
</comment>
<dbReference type="Gramene" id="PRQ36848">
    <property type="protein sequence ID" value="PRQ36848"/>
    <property type="gene ID" value="RchiOBHm_Chr4g0396111"/>
</dbReference>
<dbReference type="OrthoDB" id="1907763at2759"/>
<evidence type="ECO:0000313" key="1">
    <source>
        <dbReference type="EMBL" id="PRQ36848.1"/>
    </source>
</evidence>